<accession>A0AAV4Q0S8</accession>
<dbReference type="SMART" id="SM00685">
    <property type="entry name" value="DM14"/>
    <property type="match status" value="1"/>
</dbReference>
<proteinExistence type="predicted"/>
<reference evidence="2 3" key="1">
    <citation type="submission" date="2021-06" db="EMBL/GenBank/DDBJ databases">
        <title>Caerostris extrusa draft genome.</title>
        <authorList>
            <person name="Kono N."/>
            <person name="Arakawa K."/>
        </authorList>
    </citation>
    <scope>NUCLEOTIDE SEQUENCE [LARGE SCALE GENOMIC DNA]</scope>
</reference>
<protein>
    <recommendedName>
        <fullName evidence="1">DM14 domain-containing protein</fullName>
    </recommendedName>
</protein>
<sequence>MLIFEILPVPPGFAPILLPNGKSVEKPKEEALKAKKNGDLQKAKEYLKMSKGFDSLIEATKCGLPIDVTTIPKLPELEPDFIVLEKTNLKVVTKKMYIKI</sequence>
<dbReference type="InterPro" id="IPR039725">
    <property type="entry name" value="CC2D1A/B"/>
</dbReference>
<name>A0AAV4Q0S8_CAEEX</name>
<comment type="caution">
    <text evidence="2">The sequence shown here is derived from an EMBL/GenBank/DDBJ whole genome shotgun (WGS) entry which is preliminary data.</text>
</comment>
<dbReference type="PANTHER" id="PTHR13076">
    <property type="entry name" value="COILED-COIL AND C2 DOMAIN-CONTAINING PROTEIN 1-LIKE"/>
    <property type="match status" value="1"/>
</dbReference>
<dbReference type="Proteomes" id="UP001054945">
    <property type="component" value="Unassembled WGS sequence"/>
</dbReference>
<evidence type="ECO:0000313" key="2">
    <source>
        <dbReference type="EMBL" id="GIY03030.1"/>
    </source>
</evidence>
<evidence type="ECO:0000259" key="1">
    <source>
        <dbReference type="SMART" id="SM00685"/>
    </source>
</evidence>
<evidence type="ECO:0000313" key="3">
    <source>
        <dbReference type="Proteomes" id="UP001054945"/>
    </source>
</evidence>
<feature type="domain" description="DM14" evidence="1">
    <location>
        <begin position="25"/>
        <end position="75"/>
    </location>
</feature>
<dbReference type="EMBL" id="BPLR01005531">
    <property type="protein sequence ID" value="GIY03030.1"/>
    <property type="molecule type" value="Genomic_DNA"/>
</dbReference>
<dbReference type="AlphaFoldDB" id="A0AAV4Q0S8"/>
<dbReference type="GO" id="GO:0001227">
    <property type="term" value="F:DNA-binding transcription repressor activity, RNA polymerase II-specific"/>
    <property type="evidence" value="ECO:0007669"/>
    <property type="project" value="InterPro"/>
</dbReference>
<organism evidence="2 3">
    <name type="scientific">Caerostris extrusa</name>
    <name type="common">Bark spider</name>
    <name type="synonym">Caerostris bankana</name>
    <dbReference type="NCBI Taxonomy" id="172846"/>
    <lineage>
        <taxon>Eukaryota</taxon>
        <taxon>Metazoa</taxon>
        <taxon>Ecdysozoa</taxon>
        <taxon>Arthropoda</taxon>
        <taxon>Chelicerata</taxon>
        <taxon>Arachnida</taxon>
        <taxon>Araneae</taxon>
        <taxon>Araneomorphae</taxon>
        <taxon>Entelegynae</taxon>
        <taxon>Araneoidea</taxon>
        <taxon>Araneidae</taxon>
        <taxon>Caerostris</taxon>
    </lineage>
</organism>
<dbReference type="PANTHER" id="PTHR13076:SF9">
    <property type="entry name" value="COILED-COIL AND C2 DOMAIN-CONTAINING PROTEIN 1-LIKE"/>
    <property type="match status" value="1"/>
</dbReference>
<gene>
    <name evidence="2" type="ORF">CEXT_384481</name>
</gene>
<keyword evidence="3" id="KW-1185">Reference proteome</keyword>
<dbReference type="InterPro" id="IPR006608">
    <property type="entry name" value="CC2D1A/B_DM14"/>
</dbReference>